<dbReference type="InterPro" id="IPR011051">
    <property type="entry name" value="RmlC_Cupin_sf"/>
</dbReference>
<evidence type="ECO:0000313" key="5">
    <source>
        <dbReference type="EMBL" id="PAR22434.1"/>
    </source>
</evidence>
<dbReference type="AlphaFoldDB" id="A0A0Q0PWK8"/>
<dbReference type="EMBL" id="NMSH01000003">
    <property type="protein sequence ID" value="PAR22434.1"/>
    <property type="molecule type" value="Genomic_DNA"/>
</dbReference>
<evidence type="ECO:0000313" key="4">
    <source>
        <dbReference type="EMBL" id="KQB00885.1"/>
    </source>
</evidence>
<dbReference type="EC" id="2.4.2.2" evidence="3"/>
<comment type="catalytic activity">
    <reaction evidence="3">
        <text>adenosine + phosphate = alpha-D-ribose 1-phosphate + adenine</text>
        <dbReference type="Rhea" id="RHEA:27642"/>
        <dbReference type="ChEBI" id="CHEBI:16335"/>
        <dbReference type="ChEBI" id="CHEBI:16708"/>
        <dbReference type="ChEBI" id="CHEBI:43474"/>
        <dbReference type="ChEBI" id="CHEBI:57720"/>
        <dbReference type="EC" id="2.4.2.1"/>
    </reaction>
</comment>
<evidence type="ECO:0000313" key="7">
    <source>
        <dbReference type="Proteomes" id="UP000216173"/>
    </source>
</evidence>
<dbReference type="SUPFAM" id="SSF51182">
    <property type="entry name" value="RmlC-like cupins"/>
    <property type="match status" value="1"/>
</dbReference>
<dbReference type="EC" id="2.4.2.1" evidence="3"/>
<evidence type="ECO:0000256" key="3">
    <source>
        <dbReference type="HAMAP-Rule" id="MF_01537"/>
    </source>
</evidence>
<dbReference type="EMBL" id="LBGP01000013">
    <property type="protein sequence ID" value="KQB00885.1"/>
    <property type="molecule type" value="Genomic_DNA"/>
</dbReference>
<comment type="catalytic activity">
    <reaction evidence="3">
        <text>a purine D-ribonucleoside + phosphate = a purine nucleobase + alpha-D-ribose 1-phosphate</text>
        <dbReference type="Rhea" id="RHEA:19805"/>
        <dbReference type="ChEBI" id="CHEBI:26386"/>
        <dbReference type="ChEBI" id="CHEBI:43474"/>
        <dbReference type="ChEBI" id="CHEBI:57720"/>
        <dbReference type="ChEBI" id="CHEBI:142355"/>
        <dbReference type="EC" id="2.4.2.1"/>
    </reaction>
</comment>
<comment type="catalytic activity">
    <reaction evidence="3">
        <text>cytidine + phosphate = cytosine + alpha-D-ribose 1-phosphate</text>
        <dbReference type="Rhea" id="RHEA:52540"/>
        <dbReference type="ChEBI" id="CHEBI:16040"/>
        <dbReference type="ChEBI" id="CHEBI:17562"/>
        <dbReference type="ChEBI" id="CHEBI:43474"/>
        <dbReference type="ChEBI" id="CHEBI:57720"/>
        <dbReference type="EC" id="2.4.2.2"/>
    </reaction>
</comment>
<dbReference type="FunFam" id="2.60.120.10:FF:000016">
    <property type="entry name" value="Pyrimidine/purine nucleoside phosphorylase"/>
    <property type="match status" value="1"/>
</dbReference>
<comment type="catalytic activity">
    <reaction evidence="3">
        <text>thymidine + phosphate = 2-deoxy-alpha-D-ribose 1-phosphate + thymine</text>
        <dbReference type="Rhea" id="RHEA:16037"/>
        <dbReference type="ChEBI" id="CHEBI:17748"/>
        <dbReference type="ChEBI" id="CHEBI:17821"/>
        <dbReference type="ChEBI" id="CHEBI:43474"/>
        <dbReference type="ChEBI" id="CHEBI:57259"/>
        <dbReference type="EC" id="2.4.2.2"/>
    </reaction>
</comment>
<reference evidence="4 6" key="1">
    <citation type="journal article" date="2015" name="Genome Biol. Evol.">
        <title>The Dynamics of Genetic Interactions between Vibrio metoecus and Vibrio cholerae, Two Close Relatives Co-Occurring in the Environment.</title>
        <authorList>
            <person name="Orata F.D."/>
            <person name="Kirchberger P.C."/>
            <person name="Meheust R."/>
            <person name="Barlow E.J."/>
            <person name="Tarr C.L."/>
            <person name="Boucher Y."/>
        </authorList>
    </citation>
    <scope>NUCLEOTIDE SEQUENCE [LARGE SCALE GENOMIC DNA]</scope>
    <source>
        <strain evidence="4 6">YB5B04</strain>
    </source>
</reference>
<evidence type="ECO:0000313" key="6">
    <source>
        <dbReference type="Proteomes" id="UP000050491"/>
    </source>
</evidence>
<name>A0A0Q0PWK8_VIBMT</name>
<dbReference type="GeneID" id="94015830"/>
<dbReference type="Proteomes" id="UP000216173">
    <property type="component" value="Unassembled WGS sequence"/>
</dbReference>
<dbReference type="Gene3D" id="2.60.120.10">
    <property type="entry name" value="Jelly Rolls"/>
    <property type="match status" value="1"/>
</dbReference>
<keyword evidence="2 3" id="KW-0808">Transferase</keyword>
<dbReference type="InterPro" id="IPR014710">
    <property type="entry name" value="RmlC-like_jellyroll"/>
</dbReference>
<organism evidence="4 6">
    <name type="scientific">Vibrio metoecus</name>
    <dbReference type="NCBI Taxonomy" id="1481663"/>
    <lineage>
        <taxon>Bacteria</taxon>
        <taxon>Pseudomonadati</taxon>
        <taxon>Pseudomonadota</taxon>
        <taxon>Gammaproteobacteria</taxon>
        <taxon>Vibrionales</taxon>
        <taxon>Vibrionaceae</taxon>
        <taxon>Vibrio</taxon>
    </lineage>
</organism>
<dbReference type="PANTHER" id="PTHR36540">
    <property type="entry name" value="PYRIMIDINE/PURINE NUCLEOSIDE PHOSPHORYLASE"/>
    <property type="match status" value="1"/>
</dbReference>
<proteinExistence type="inferred from homology"/>
<dbReference type="PATRIC" id="fig|1481663.10.peg.2892"/>
<protein>
    <recommendedName>
        <fullName evidence="3">Pyrimidine/purine nucleoside phosphorylase</fullName>
        <ecNumber evidence="3">2.4.2.1</ecNumber>
        <ecNumber evidence="3">2.4.2.2</ecNumber>
    </recommendedName>
    <alternativeName>
        <fullName evidence="3">Adenosine phosphorylase</fullName>
    </alternativeName>
    <alternativeName>
        <fullName evidence="3">Cytidine phosphorylase</fullName>
    </alternativeName>
    <alternativeName>
        <fullName evidence="3">Guanosine phosphorylase</fullName>
    </alternativeName>
    <alternativeName>
        <fullName evidence="3">Inosine phosphorylase</fullName>
    </alternativeName>
    <alternativeName>
        <fullName evidence="3">Thymidine phosphorylase</fullName>
    </alternativeName>
    <alternativeName>
        <fullName evidence="3">Uridine phosphorylase</fullName>
    </alternativeName>
    <alternativeName>
        <fullName evidence="3">Xanthosine phosphorylase</fullName>
    </alternativeName>
</protein>
<dbReference type="CDD" id="cd20296">
    <property type="entry name" value="cupin_PpnP-like"/>
    <property type="match status" value="1"/>
</dbReference>
<dbReference type="GO" id="GO:0005829">
    <property type="term" value="C:cytosol"/>
    <property type="evidence" value="ECO:0007669"/>
    <property type="project" value="TreeGrafter"/>
</dbReference>
<dbReference type="Proteomes" id="UP000050491">
    <property type="component" value="Unassembled WGS sequence"/>
</dbReference>
<accession>A0A0Q0PWK8</accession>
<dbReference type="OrthoDB" id="9793848at2"/>
<gene>
    <name evidence="3" type="primary">ppnP</name>
    <name evidence="5" type="ORF">CGU03_03550</name>
    <name evidence="4" type="ORF">XV92_09940</name>
</gene>
<comment type="catalytic activity">
    <reaction evidence="3">
        <text>xanthosine + phosphate = alpha-D-ribose 1-phosphate + xanthine</text>
        <dbReference type="Rhea" id="RHEA:27638"/>
        <dbReference type="ChEBI" id="CHEBI:17712"/>
        <dbReference type="ChEBI" id="CHEBI:18107"/>
        <dbReference type="ChEBI" id="CHEBI:43474"/>
        <dbReference type="ChEBI" id="CHEBI:57720"/>
        <dbReference type="EC" id="2.4.2.1"/>
    </reaction>
</comment>
<reference evidence="5" key="3">
    <citation type="submission" date="2017-07" db="EMBL/GenBank/DDBJ databases">
        <authorList>
            <person name="Sun Z.S."/>
            <person name="Albrecht U."/>
            <person name="Echele G."/>
            <person name="Lee C.C."/>
        </authorList>
    </citation>
    <scope>NUCLEOTIDE SEQUENCE [LARGE SCALE GENOMIC DNA]</scope>
    <source>
        <strain evidence="5">OYP9E10</strain>
    </source>
</reference>
<sequence>MIKENVYFDGKVKSLGFSQQDGESTVGVMAAGEYTFGTGAPERMTVVKGALTIKRAGEENWTTFTAGEAFDVAGNSSFDLQVEVATAYLCEFLPA</sequence>
<comment type="function">
    <text evidence="3">Catalyzes the phosphorolysis of diverse nucleosides, yielding D-ribose 1-phosphate and the respective free bases. Can use uridine, adenosine, guanosine, cytidine, thymidine, inosine and xanthosine as substrates. Also catalyzes the reverse reactions.</text>
</comment>
<dbReference type="InterPro" id="IPR009664">
    <property type="entry name" value="Ppnp"/>
</dbReference>
<dbReference type="HAMAP" id="MF_01537">
    <property type="entry name" value="Nucleos_phosphorylase_PpnP"/>
    <property type="match status" value="1"/>
</dbReference>
<evidence type="ECO:0000256" key="1">
    <source>
        <dbReference type="ARBA" id="ARBA00022676"/>
    </source>
</evidence>
<reference evidence="7" key="2">
    <citation type="submission" date="2017-07" db="EMBL/GenBank/DDBJ databases">
        <authorList>
            <person name="Boucher Y."/>
            <person name="Orata F.D."/>
        </authorList>
    </citation>
    <scope>NUCLEOTIDE SEQUENCE [LARGE SCALE GENOMIC DNA]</scope>
    <source>
        <strain evidence="7">OYP9E10</strain>
    </source>
</reference>
<dbReference type="PANTHER" id="PTHR36540:SF1">
    <property type="entry name" value="PYRIMIDINE_PURINE NUCLEOSIDE PHOSPHORYLASE"/>
    <property type="match status" value="1"/>
</dbReference>
<dbReference type="GO" id="GO:0016154">
    <property type="term" value="F:pyrimidine-nucleoside phosphorylase activity"/>
    <property type="evidence" value="ECO:0007669"/>
    <property type="project" value="UniProtKB-UniRule"/>
</dbReference>
<comment type="catalytic activity">
    <reaction evidence="3">
        <text>uridine + phosphate = alpha-D-ribose 1-phosphate + uracil</text>
        <dbReference type="Rhea" id="RHEA:24388"/>
        <dbReference type="ChEBI" id="CHEBI:16704"/>
        <dbReference type="ChEBI" id="CHEBI:17568"/>
        <dbReference type="ChEBI" id="CHEBI:43474"/>
        <dbReference type="ChEBI" id="CHEBI:57720"/>
        <dbReference type="EC" id="2.4.2.2"/>
    </reaction>
</comment>
<dbReference type="Pfam" id="PF06865">
    <property type="entry name" value="Ppnp"/>
    <property type="match status" value="1"/>
</dbReference>
<comment type="catalytic activity">
    <reaction evidence="3">
        <text>inosine + phosphate = alpha-D-ribose 1-phosphate + hypoxanthine</text>
        <dbReference type="Rhea" id="RHEA:27646"/>
        <dbReference type="ChEBI" id="CHEBI:17368"/>
        <dbReference type="ChEBI" id="CHEBI:17596"/>
        <dbReference type="ChEBI" id="CHEBI:43474"/>
        <dbReference type="ChEBI" id="CHEBI:57720"/>
        <dbReference type="EC" id="2.4.2.1"/>
    </reaction>
</comment>
<dbReference type="GO" id="GO:0004731">
    <property type="term" value="F:purine-nucleoside phosphorylase activity"/>
    <property type="evidence" value="ECO:0007669"/>
    <property type="project" value="UniProtKB-UniRule"/>
</dbReference>
<comment type="similarity">
    <text evidence="3">Belongs to the nucleoside phosphorylase PpnP family.</text>
</comment>
<evidence type="ECO:0000256" key="2">
    <source>
        <dbReference type="ARBA" id="ARBA00022679"/>
    </source>
</evidence>
<comment type="caution">
    <text evidence="4">The sequence shown here is derived from an EMBL/GenBank/DDBJ whole genome shotgun (WGS) entry which is preliminary data.</text>
</comment>
<dbReference type="RefSeq" id="WP_000588944.1">
    <property type="nucleotide sequence ID" value="NZ_ACZT01000026.1"/>
</dbReference>
<comment type="catalytic activity">
    <reaction evidence="3">
        <text>guanosine + phosphate = alpha-D-ribose 1-phosphate + guanine</text>
        <dbReference type="Rhea" id="RHEA:13233"/>
        <dbReference type="ChEBI" id="CHEBI:16235"/>
        <dbReference type="ChEBI" id="CHEBI:16750"/>
        <dbReference type="ChEBI" id="CHEBI:43474"/>
        <dbReference type="ChEBI" id="CHEBI:57720"/>
        <dbReference type="EC" id="2.4.2.1"/>
    </reaction>
</comment>
<keyword evidence="1 3" id="KW-0328">Glycosyltransferase</keyword>